<dbReference type="Pfam" id="PF07687">
    <property type="entry name" value="M20_dimer"/>
    <property type="match status" value="1"/>
</dbReference>
<evidence type="ECO:0000256" key="5">
    <source>
        <dbReference type="ARBA" id="ARBA00022801"/>
    </source>
</evidence>
<dbReference type="Gene3D" id="3.30.70.360">
    <property type="match status" value="1"/>
</dbReference>
<dbReference type="InterPro" id="IPR011650">
    <property type="entry name" value="Peptidase_M20_dimer"/>
</dbReference>
<evidence type="ECO:0000256" key="2">
    <source>
        <dbReference type="ARBA" id="ARBA00006153"/>
    </source>
</evidence>
<dbReference type="EC" id="3.5.3.9" evidence="8"/>
<dbReference type="InterPro" id="IPR036264">
    <property type="entry name" value="Bact_exopeptidase_dim_dom"/>
</dbReference>
<dbReference type="EMBL" id="JAUSUN010000002">
    <property type="protein sequence ID" value="MDQ0412246.1"/>
    <property type="molecule type" value="Genomic_DNA"/>
</dbReference>
<dbReference type="SUPFAM" id="SSF55031">
    <property type="entry name" value="Bacterial exopeptidase dimerisation domain"/>
    <property type="match status" value="1"/>
</dbReference>
<comment type="caution">
    <text evidence="8">The sequence shown here is derived from an EMBL/GenBank/DDBJ whole genome shotgun (WGS) entry which is preliminary data.</text>
</comment>
<evidence type="ECO:0000313" key="8">
    <source>
        <dbReference type="EMBL" id="MDQ0412246.1"/>
    </source>
</evidence>
<feature type="domain" description="Peptidase M20 dimerisation" evidence="7">
    <location>
        <begin position="210"/>
        <end position="311"/>
    </location>
</feature>
<dbReference type="PANTHER" id="PTHR32494">
    <property type="entry name" value="ALLANTOATE DEIMINASE-RELATED"/>
    <property type="match status" value="1"/>
</dbReference>
<proteinExistence type="inferred from homology"/>
<dbReference type="NCBIfam" id="TIGR01879">
    <property type="entry name" value="hydantase"/>
    <property type="match status" value="1"/>
</dbReference>
<dbReference type="Gene3D" id="3.40.630.10">
    <property type="entry name" value="Zn peptidases"/>
    <property type="match status" value="1"/>
</dbReference>
<evidence type="ECO:0000259" key="7">
    <source>
        <dbReference type="Pfam" id="PF07687"/>
    </source>
</evidence>
<dbReference type="PIRSF" id="PIRSF001235">
    <property type="entry name" value="Amidase_carbamoylase"/>
    <property type="match status" value="1"/>
</dbReference>
<evidence type="ECO:0000256" key="1">
    <source>
        <dbReference type="ARBA" id="ARBA00001936"/>
    </source>
</evidence>
<accession>A0ABU0FQR4</accession>
<dbReference type="InterPro" id="IPR002933">
    <property type="entry name" value="Peptidase_M20"/>
</dbReference>
<keyword evidence="6" id="KW-0464">Manganese</keyword>
<gene>
    <name evidence="8" type="ORF">J2S25_000426</name>
</gene>
<dbReference type="CDD" id="cd03884">
    <property type="entry name" value="M20_bAS"/>
    <property type="match status" value="1"/>
</dbReference>
<dbReference type="GO" id="GO:0047652">
    <property type="term" value="F:allantoate deiminase activity"/>
    <property type="evidence" value="ECO:0007669"/>
    <property type="project" value="UniProtKB-EC"/>
</dbReference>
<dbReference type="Proteomes" id="UP001242313">
    <property type="component" value="Unassembled WGS sequence"/>
</dbReference>
<comment type="subunit">
    <text evidence="3">Homodimer.</text>
</comment>
<keyword evidence="4" id="KW-0479">Metal-binding</keyword>
<dbReference type="InterPro" id="IPR010158">
    <property type="entry name" value="Amidase_Cbmase"/>
</dbReference>
<reference evidence="8 9" key="1">
    <citation type="submission" date="2023-07" db="EMBL/GenBank/DDBJ databases">
        <title>Genomic Encyclopedia of Type Strains, Phase IV (KMG-IV): sequencing the most valuable type-strain genomes for metagenomic binning, comparative biology and taxonomic classification.</title>
        <authorList>
            <person name="Goeker M."/>
        </authorList>
    </citation>
    <scope>NUCLEOTIDE SEQUENCE [LARGE SCALE GENOMIC DNA]</scope>
    <source>
        <strain evidence="8 9">DSM 19598</strain>
    </source>
</reference>
<comment type="similarity">
    <text evidence="2">Belongs to the peptidase M20 family.</text>
</comment>
<evidence type="ECO:0000256" key="4">
    <source>
        <dbReference type="ARBA" id="ARBA00022723"/>
    </source>
</evidence>
<evidence type="ECO:0000313" key="9">
    <source>
        <dbReference type="Proteomes" id="UP001242313"/>
    </source>
</evidence>
<organism evidence="8 9">
    <name type="scientific">Mesobacillus stamsii</name>
    <dbReference type="NCBI Taxonomy" id="225347"/>
    <lineage>
        <taxon>Bacteria</taxon>
        <taxon>Bacillati</taxon>
        <taxon>Bacillota</taxon>
        <taxon>Bacilli</taxon>
        <taxon>Bacillales</taxon>
        <taxon>Bacillaceae</taxon>
        <taxon>Mesobacillus</taxon>
    </lineage>
</organism>
<keyword evidence="9" id="KW-1185">Reference proteome</keyword>
<dbReference type="Pfam" id="PF01546">
    <property type="entry name" value="Peptidase_M20"/>
    <property type="match status" value="1"/>
</dbReference>
<sequence length="416" mass="44560">MVNPNRLWERLQKLSAIGATENGGVTRLSFTKEEREAKKLVASFMKEAGLSVREDEVGNLIGRREGISAGAPAVLTGSHIDSVYDGGNFDGPLGVIAAIEAVQTFEEEGIATEHPIEVIVFTDEEGARFSFGMIGSRGLAGILTREELENRDRQGISIAEAMAENGMDPEKYKDAARKKGGDVKAYIEVHIEQGKVLEREGLSVGVVSGLAGPLWLKFTVDGEAGHAGNTPMVGRHDAMVAASKMIVAIEEEVKRIGSTVGTVGQLQIFPGGINIIPGKVEFSLDLRDINEETRDKAEQAILQRSKAIAEEHGVRLSVEDLQRIPPAPCSKEIQQAATEVLEENGMRAVTLPSGAGHDGMQFTNFCPIGMLFVRSKGGISHDPAEWSSKEDCADGAKVLCGTLKKLAVATSEVKSN</sequence>
<protein>
    <submittedName>
        <fullName evidence="8">Allantoate deiminase</fullName>
        <ecNumber evidence="8">3.5.3.9</ecNumber>
    </submittedName>
</protein>
<dbReference type="NCBIfam" id="NF006771">
    <property type="entry name" value="PRK09290.1-5"/>
    <property type="match status" value="1"/>
</dbReference>
<dbReference type="RefSeq" id="WP_307191104.1">
    <property type="nucleotide sequence ID" value="NZ_JAUSUN010000002.1"/>
</dbReference>
<keyword evidence="5 8" id="KW-0378">Hydrolase</keyword>
<evidence type="ECO:0000256" key="3">
    <source>
        <dbReference type="ARBA" id="ARBA00011738"/>
    </source>
</evidence>
<comment type="cofactor">
    <cofactor evidence="1">
        <name>Mn(2+)</name>
        <dbReference type="ChEBI" id="CHEBI:29035"/>
    </cofactor>
</comment>
<name>A0ABU0FQR4_9BACI</name>
<dbReference type="SUPFAM" id="SSF53187">
    <property type="entry name" value="Zn-dependent exopeptidases"/>
    <property type="match status" value="1"/>
</dbReference>
<evidence type="ECO:0000256" key="6">
    <source>
        <dbReference type="ARBA" id="ARBA00023211"/>
    </source>
</evidence>
<dbReference type="PANTHER" id="PTHR32494:SF19">
    <property type="entry name" value="ALLANTOATE DEIMINASE-RELATED"/>
    <property type="match status" value="1"/>
</dbReference>